<proteinExistence type="inferred from homology"/>
<dbReference type="InterPro" id="IPR046960">
    <property type="entry name" value="PPR_At4g14850-like_plant"/>
</dbReference>
<dbReference type="PROSITE" id="PS51375">
    <property type="entry name" value="PPR"/>
    <property type="match status" value="6"/>
</dbReference>
<dbReference type="EMBL" id="QPKB01000005">
    <property type="protein sequence ID" value="RWR85831.1"/>
    <property type="molecule type" value="Genomic_DNA"/>
</dbReference>
<dbReference type="PANTHER" id="PTHR47926:SF404">
    <property type="entry name" value="(PPR) REPEAT-CONTAINING PROTEIN, PUTATIVE-RELATED"/>
    <property type="match status" value="1"/>
</dbReference>
<dbReference type="Gene3D" id="1.25.40.10">
    <property type="entry name" value="Tetratricopeptide repeat domain"/>
    <property type="match status" value="7"/>
</dbReference>
<evidence type="ECO:0000256" key="2">
    <source>
        <dbReference type="ARBA" id="ARBA00061659"/>
    </source>
</evidence>
<keyword evidence="5" id="KW-1185">Reference proteome</keyword>
<evidence type="ECO:0000313" key="5">
    <source>
        <dbReference type="Proteomes" id="UP000283530"/>
    </source>
</evidence>
<feature type="repeat" description="PPR" evidence="3">
    <location>
        <begin position="145"/>
        <end position="179"/>
    </location>
</feature>
<dbReference type="FunFam" id="1.25.40.10:FF:000606">
    <property type="entry name" value="Putative pentatricopeptide repeat-containing protein"/>
    <property type="match status" value="1"/>
</dbReference>
<feature type="repeat" description="PPR" evidence="3">
    <location>
        <begin position="506"/>
        <end position="540"/>
    </location>
</feature>
<keyword evidence="1" id="KW-0677">Repeat</keyword>
<dbReference type="FunFam" id="1.25.40.10:FF:000280">
    <property type="entry name" value="Pentatricopeptide repeat-containing protein"/>
    <property type="match status" value="1"/>
</dbReference>
<dbReference type="Pfam" id="PF13041">
    <property type="entry name" value="PPR_2"/>
    <property type="match status" value="4"/>
</dbReference>
<evidence type="ECO:0000313" key="4">
    <source>
        <dbReference type="EMBL" id="RWR85831.1"/>
    </source>
</evidence>
<reference evidence="4 5" key="1">
    <citation type="journal article" date="2019" name="Nat. Plants">
        <title>Stout camphor tree genome fills gaps in understanding of flowering plant genome evolution.</title>
        <authorList>
            <person name="Chaw S.M."/>
            <person name="Liu Y.C."/>
            <person name="Wu Y.W."/>
            <person name="Wang H.Y."/>
            <person name="Lin C.I."/>
            <person name="Wu C.S."/>
            <person name="Ke H.M."/>
            <person name="Chang L.Y."/>
            <person name="Hsu C.Y."/>
            <person name="Yang H.T."/>
            <person name="Sudianto E."/>
            <person name="Hsu M.H."/>
            <person name="Wu K.P."/>
            <person name="Wang L.N."/>
            <person name="Leebens-Mack J.H."/>
            <person name="Tsai I.J."/>
        </authorList>
    </citation>
    <scope>NUCLEOTIDE SEQUENCE [LARGE SCALE GENOMIC DNA]</scope>
    <source>
        <strain evidence="5">cv. Chaw 1501</strain>
        <tissue evidence="4">Young leaves</tissue>
    </source>
</reference>
<dbReference type="InterPro" id="IPR002885">
    <property type="entry name" value="PPR_rpt"/>
</dbReference>
<comment type="caution">
    <text evidence="4">The sequence shown here is derived from an EMBL/GenBank/DDBJ whole genome shotgun (WGS) entry which is preliminary data.</text>
</comment>
<evidence type="ECO:0000256" key="1">
    <source>
        <dbReference type="ARBA" id="ARBA00022737"/>
    </source>
</evidence>
<feature type="repeat" description="PPR" evidence="3">
    <location>
        <begin position="343"/>
        <end position="377"/>
    </location>
</feature>
<dbReference type="GO" id="GO:0009451">
    <property type="term" value="P:RNA modification"/>
    <property type="evidence" value="ECO:0007669"/>
    <property type="project" value="InterPro"/>
</dbReference>
<dbReference type="InterPro" id="IPR046848">
    <property type="entry name" value="E_motif"/>
</dbReference>
<dbReference type="GO" id="GO:0003723">
    <property type="term" value="F:RNA binding"/>
    <property type="evidence" value="ECO:0007669"/>
    <property type="project" value="InterPro"/>
</dbReference>
<feature type="repeat" description="PPR" evidence="3">
    <location>
        <begin position="405"/>
        <end position="439"/>
    </location>
</feature>
<dbReference type="InterPro" id="IPR011990">
    <property type="entry name" value="TPR-like_helical_dom_sf"/>
</dbReference>
<dbReference type="PANTHER" id="PTHR47926">
    <property type="entry name" value="PENTATRICOPEPTIDE REPEAT-CONTAINING PROTEIN"/>
    <property type="match status" value="1"/>
</dbReference>
<comment type="similarity">
    <text evidence="2">Belongs to the PPR family. PCMP-E subfamily.</text>
</comment>
<dbReference type="NCBIfam" id="TIGR00756">
    <property type="entry name" value="PPR"/>
    <property type="match status" value="10"/>
</dbReference>
<dbReference type="SUPFAM" id="SSF48452">
    <property type="entry name" value="TPR-like"/>
    <property type="match status" value="1"/>
</dbReference>
<name>A0A443P500_9MAGN</name>
<dbReference type="OrthoDB" id="1903086at2759"/>
<dbReference type="AlphaFoldDB" id="A0A443P500"/>
<dbReference type="FunFam" id="1.25.40.10:FF:000031">
    <property type="entry name" value="Pentatricopeptide repeat-containing protein mitochondrial"/>
    <property type="match status" value="1"/>
</dbReference>
<organism evidence="4 5">
    <name type="scientific">Cinnamomum micranthum f. kanehirae</name>
    <dbReference type="NCBI Taxonomy" id="337451"/>
    <lineage>
        <taxon>Eukaryota</taxon>
        <taxon>Viridiplantae</taxon>
        <taxon>Streptophyta</taxon>
        <taxon>Embryophyta</taxon>
        <taxon>Tracheophyta</taxon>
        <taxon>Spermatophyta</taxon>
        <taxon>Magnoliopsida</taxon>
        <taxon>Magnoliidae</taxon>
        <taxon>Laurales</taxon>
        <taxon>Lauraceae</taxon>
        <taxon>Cinnamomum</taxon>
    </lineage>
</organism>
<sequence>MLEKHKSTLIAKCLLRSNLLDFACNYSSSAFQILSKPTPRKPASSKKKNSRFLVFCNSQITKNGRNGDLEEAVSIFNRMHFRNVVSWTALLTAYAENGEIGKAQKVFDEMPERSVASWNAMITAYIRSKRISEALELFLKMPDRNLVSYCAMITGFARVGMLREAERLYSEVPIAGRDPVASNALISGYLKYGELEDAVRVFEGMSDRDVVSWSSIVDGFCKEGRIDDAREAFEKMPERNVVSWTAMVGGYLRAGMWEDGFRAFSRMRSEDVGINSTTLTVIIGACASATMDRFKQGIQIYCLVLKMGFGYDVFLGNYLTTMFSRSGWMDGAKKVFDSIRNKDVVSWNSLITGYVQNDGIEEAYELFKKMPKRDVVSWTSVMVGFSDRGRILESMTLFEDMPTKDDVAWTAIISGFVGNGEYEQAIHWFIQMAREGVRPNPLTLSSILSASASLAALNQGLQIQTLVIKMDLESDVSVQNALVSMYAKCGNVDDAYQIFLSIDEPTLVSMNSMVTGFAQHGFAEEALGLFKQMQIGNYKPNAITFLGVLSACTHAGLVEEGWNYFKSMRSSHCIEPEPDHYTCMVDLLGRAGLLEEAIGLINSMPFEPHSAVWGALLNASRTHLNLDLAKLAAQRLFELEPENATAYAVLSKMYSEAGLKREEEELRVIKKSKRIKKSPGCSWITVNSKVHLFLAGDQSHKESTEIRAVLRNFAVQVQGFGHDQMMHSEVKAHCV</sequence>
<accession>A0A443P500</accession>
<dbReference type="Pfam" id="PF01535">
    <property type="entry name" value="PPR"/>
    <property type="match status" value="7"/>
</dbReference>
<protein>
    <submittedName>
        <fullName evidence="4">Pentatricopeptide repeat-containing protein, mitochondrial</fullName>
    </submittedName>
</protein>
<dbReference type="STRING" id="337451.A0A443P500"/>
<dbReference type="Pfam" id="PF12854">
    <property type="entry name" value="PPR_1"/>
    <property type="match status" value="1"/>
</dbReference>
<evidence type="ECO:0000256" key="3">
    <source>
        <dbReference type="PROSITE-ProRule" id="PRU00708"/>
    </source>
</evidence>
<feature type="repeat" description="PPR" evidence="3">
    <location>
        <begin position="83"/>
        <end position="117"/>
    </location>
</feature>
<gene>
    <name evidence="4" type="ORF">CKAN_01470500</name>
</gene>
<feature type="repeat" description="PPR" evidence="3">
    <location>
        <begin position="209"/>
        <end position="243"/>
    </location>
</feature>
<dbReference type="Proteomes" id="UP000283530">
    <property type="component" value="Unassembled WGS sequence"/>
</dbReference>
<dbReference type="Pfam" id="PF20431">
    <property type="entry name" value="E_motif"/>
    <property type="match status" value="1"/>
</dbReference>